<organism evidence="16">
    <name type="scientific">marine metagenome</name>
    <dbReference type="NCBI Taxonomy" id="408172"/>
    <lineage>
        <taxon>unclassified sequences</taxon>
        <taxon>metagenomes</taxon>
        <taxon>ecological metagenomes</taxon>
    </lineage>
</organism>
<dbReference type="PANTHER" id="PTHR45528">
    <property type="entry name" value="SENSOR HISTIDINE KINASE CPXA"/>
    <property type="match status" value="1"/>
</dbReference>
<dbReference type="InterPro" id="IPR036097">
    <property type="entry name" value="HisK_dim/P_sf"/>
</dbReference>
<evidence type="ECO:0000256" key="5">
    <source>
        <dbReference type="ARBA" id="ARBA00022553"/>
    </source>
</evidence>
<dbReference type="InterPro" id="IPR003661">
    <property type="entry name" value="HisK_dim/P_dom"/>
</dbReference>
<feature type="transmembrane region" description="Helical" evidence="14">
    <location>
        <begin position="147"/>
        <end position="168"/>
    </location>
</feature>
<evidence type="ECO:0000256" key="4">
    <source>
        <dbReference type="ARBA" id="ARBA00022475"/>
    </source>
</evidence>
<comment type="subcellular location">
    <subcellularLocation>
        <location evidence="2">Cell membrane</location>
        <topology evidence="2">Multi-pass membrane protein</topology>
    </subcellularLocation>
</comment>
<gene>
    <name evidence="16" type="ORF">METZ01_LOCUS73349</name>
</gene>
<evidence type="ECO:0000256" key="12">
    <source>
        <dbReference type="ARBA" id="ARBA00023012"/>
    </source>
</evidence>
<sequence length="419" mass="47879">MIVMVLVYTQLLDYYFDLGIDLRTQSFLEQTAEVYAAADAEAGAGLRLPMEPGLSGYLNMSDIPPQILDVFPLDDLRHGELMRFRNLDFIQDDEKQFAVETFDLCPEGNCELLFLYSYRLYGDNWLYLLHGIVGTDEIYKELEFLDAFAVAIGILFSGSLFLVVILLIRNINVPLRRLNKWSDAQSLEISDLEFPNLRFREFEALANRIEIAFERMREGVNKEKLFLRHASHELRTPIAIMTANLELIDRLSTRQERTENEQAAFVRHYRALDDIQLLMETLLWVNRQSDNLLKSEQIDLRLELDSVVENCSYLLDERDVSLTVTGSGEATAPAVAVHIVLSNLVRNAFQYTMDGEVRITITSREVSIENSISAGDNIQHDDQYGFGLGLELVSLICQRFGWLYSSTEALGCRTTTVKL</sequence>
<evidence type="ECO:0000259" key="15">
    <source>
        <dbReference type="PROSITE" id="PS50109"/>
    </source>
</evidence>
<feature type="domain" description="Histidine kinase" evidence="15">
    <location>
        <begin position="229"/>
        <end position="419"/>
    </location>
</feature>
<dbReference type="Gene3D" id="3.30.565.10">
    <property type="entry name" value="Histidine kinase-like ATPase, C-terminal domain"/>
    <property type="match status" value="1"/>
</dbReference>
<dbReference type="PANTHER" id="PTHR45528:SF1">
    <property type="entry name" value="SENSOR HISTIDINE KINASE CPXA"/>
    <property type="match status" value="1"/>
</dbReference>
<keyword evidence="11 14" id="KW-1133">Transmembrane helix</keyword>
<keyword evidence="9" id="KW-0418">Kinase</keyword>
<keyword evidence="8" id="KW-0547">Nucleotide-binding</keyword>
<keyword evidence="7 14" id="KW-0812">Transmembrane</keyword>
<evidence type="ECO:0000256" key="2">
    <source>
        <dbReference type="ARBA" id="ARBA00004651"/>
    </source>
</evidence>
<keyword evidence="5" id="KW-0597">Phosphoprotein</keyword>
<dbReference type="AlphaFoldDB" id="A0A381TWX1"/>
<dbReference type="InterPro" id="IPR036890">
    <property type="entry name" value="HATPase_C_sf"/>
</dbReference>
<dbReference type="GO" id="GO:0005886">
    <property type="term" value="C:plasma membrane"/>
    <property type="evidence" value="ECO:0007669"/>
    <property type="project" value="UniProtKB-SubCell"/>
</dbReference>
<evidence type="ECO:0000256" key="3">
    <source>
        <dbReference type="ARBA" id="ARBA00012438"/>
    </source>
</evidence>
<evidence type="ECO:0000313" key="16">
    <source>
        <dbReference type="EMBL" id="SVA20495.1"/>
    </source>
</evidence>
<evidence type="ECO:0000256" key="13">
    <source>
        <dbReference type="ARBA" id="ARBA00023136"/>
    </source>
</evidence>
<accession>A0A381TWX1</accession>
<dbReference type="SMART" id="SM00388">
    <property type="entry name" value="HisKA"/>
    <property type="match status" value="1"/>
</dbReference>
<keyword evidence="12" id="KW-0902">Two-component regulatory system</keyword>
<reference evidence="16" key="1">
    <citation type="submission" date="2018-05" db="EMBL/GenBank/DDBJ databases">
        <authorList>
            <person name="Lanie J.A."/>
            <person name="Ng W.-L."/>
            <person name="Kazmierczak K.M."/>
            <person name="Andrzejewski T.M."/>
            <person name="Davidsen T.M."/>
            <person name="Wayne K.J."/>
            <person name="Tettelin H."/>
            <person name="Glass J.I."/>
            <person name="Rusch D."/>
            <person name="Podicherti R."/>
            <person name="Tsui H.-C.T."/>
            <person name="Winkler M.E."/>
        </authorList>
    </citation>
    <scope>NUCLEOTIDE SEQUENCE</scope>
</reference>
<evidence type="ECO:0000256" key="9">
    <source>
        <dbReference type="ARBA" id="ARBA00022777"/>
    </source>
</evidence>
<dbReference type="GO" id="GO:0000155">
    <property type="term" value="F:phosphorelay sensor kinase activity"/>
    <property type="evidence" value="ECO:0007669"/>
    <property type="project" value="InterPro"/>
</dbReference>
<keyword evidence="4" id="KW-1003">Cell membrane</keyword>
<evidence type="ECO:0000256" key="11">
    <source>
        <dbReference type="ARBA" id="ARBA00022989"/>
    </source>
</evidence>
<proteinExistence type="predicted"/>
<dbReference type="SUPFAM" id="SSF55874">
    <property type="entry name" value="ATPase domain of HSP90 chaperone/DNA topoisomerase II/histidine kinase"/>
    <property type="match status" value="1"/>
</dbReference>
<dbReference type="InterPro" id="IPR050398">
    <property type="entry name" value="HssS/ArlS-like"/>
</dbReference>
<name>A0A381TWX1_9ZZZZ</name>
<protein>
    <recommendedName>
        <fullName evidence="3">histidine kinase</fullName>
        <ecNumber evidence="3">2.7.13.3</ecNumber>
    </recommendedName>
</protein>
<dbReference type="InterPro" id="IPR005467">
    <property type="entry name" value="His_kinase_dom"/>
</dbReference>
<comment type="catalytic activity">
    <reaction evidence="1">
        <text>ATP + protein L-histidine = ADP + protein N-phospho-L-histidine.</text>
        <dbReference type="EC" id="2.7.13.3"/>
    </reaction>
</comment>
<evidence type="ECO:0000256" key="8">
    <source>
        <dbReference type="ARBA" id="ARBA00022741"/>
    </source>
</evidence>
<dbReference type="PROSITE" id="PS50109">
    <property type="entry name" value="HIS_KIN"/>
    <property type="match status" value="1"/>
</dbReference>
<dbReference type="Gene3D" id="1.10.287.130">
    <property type="match status" value="1"/>
</dbReference>
<keyword evidence="6" id="KW-0808">Transferase</keyword>
<evidence type="ECO:0000256" key="1">
    <source>
        <dbReference type="ARBA" id="ARBA00000085"/>
    </source>
</evidence>
<evidence type="ECO:0000256" key="10">
    <source>
        <dbReference type="ARBA" id="ARBA00022840"/>
    </source>
</evidence>
<keyword evidence="13 14" id="KW-0472">Membrane</keyword>
<dbReference type="EMBL" id="UINC01005309">
    <property type="protein sequence ID" value="SVA20495.1"/>
    <property type="molecule type" value="Genomic_DNA"/>
</dbReference>
<dbReference type="SUPFAM" id="SSF47384">
    <property type="entry name" value="Homodimeric domain of signal transducing histidine kinase"/>
    <property type="match status" value="1"/>
</dbReference>
<evidence type="ECO:0000256" key="7">
    <source>
        <dbReference type="ARBA" id="ARBA00022692"/>
    </source>
</evidence>
<evidence type="ECO:0000256" key="6">
    <source>
        <dbReference type="ARBA" id="ARBA00022679"/>
    </source>
</evidence>
<dbReference type="Pfam" id="PF00512">
    <property type="entry name" value="HisKA"/>
    <property type="match status" value="1"/>
</dbReference>
<dbReference type="EC" id="2.7.13.3" evidence="3"/>
<evidence type="ECO:0000256" key="14">
    <source>
        <dbReference type="SAM" id="Phobius"/>
    </source>
</evidence>
<keyword evidence="10" id="KW-0067">ATP-binding</keyword>
<dbReference type="GO" id="GO:0005524">
    <property type="term" value="F:ATP binding"/>
    <property type="evidence" value="ECO:0007669"/>
    <property type="project" value="UniProtKB-KW"/>
</dbReference>
<dbReference type="CDD" id="cd00082">
    <property type="entry name" value="HisKA"/>
    <property type="match status" value="1"/>
</dbReference>